<sequence>MSTKINRDRRELMLNVVANADMSGYPYQISGNIAQLDYALSGIGLPAQGISGNLTSDFNIKNDSVNVIALNNLNMTAMRVSYKVASRLNWLKRTAIKWN</sequence>
<gene>
    <name evidence="1" type="ORF">I3679_011300</name>
</gene>
<name>A0ABD5LSU5_PROMI</name>
<proteinExistence type="predicted"/>
<comment type="caution">
    <text evidence="1">The sequence shown here is derived from an EMBL/GenBank/DDBJ whole genome shotgun (WGS) entry which is preliminary data.</text>
</comment>
<accession>A0ABD5LSU5</accession>
<dbReference type="EMBL" id="JADQCH020000001">
    <property type="protein sequence ID" value="MEY2344430.1"/>
    <property type="molecule type" value="Genomic_DNA"/>
</dbReference>
<evidence type="ECO:0000313" key="1">
    <source>
        <dbReference type="EMBL" id="MEY2344430.1"/>
    </source>
</evidence>
<dbReference type="AlphaFoldDB" id="A0ABD5LSU5"/>
<organism evidence="1">
    <name type="scientific">Proteus mirabilis</name>
    <dbReference type="NCBI Taxonomy" id="584"/>
    <lineage>
        <taxon>Bacteria</taxon>
        <taxon>Pseudomonadati</taxon>
        <taxon>Pseudomonadota</taxon>
        <taxon>Gammaproteobacteria</taxon>
        <taxon>Enterobacterales</taxon>
        <taxon>Morganellaceae</taxon>
        <taxon>Proteus</taxon>
    </lineage>
</organism>
<reference evidence="1" key="1">
    <citation type="submission" date="2021-05" db="EMBL/GenBank/DDBJ databases">
        <title>First report of NDM-5 and VEB-6 producing Proteus mirabilis isolated from blood of a sepsis patient in Kolkata, India.</title>
        <authorList>
            <person name="Halder G."/>
            <person name="Chaudhuri B."/>
            <person name="Dutta S."/>
        </authorList>
    </citation>
    <scope>NUCLEOTIDE SEQUENCE [LARGE SCALE GENOMIC DNA]</scope>
    <source>
        <strain evidence="1">7049</strain>
    </source>
</reference>
<protein>
    <submittedName>
        <fullName evidence="1">Uncharacterized protein</fullName>
    </submittedName>
</protein>